<dbReference type="HAMAP" id="MF_00911">
    <property type="entry name" value="FtsQ_subfam"/>
    <property type="match status" value="1"/>
</dbReference>
<dbReference type="GO" id="GO:0032153">
    <property type="term" value="C:cell division site"/>
    <property type="evidence" value="ECO:0007669"/>
    <property type="project" value="UniProtKB-UniRule"/>
</dbReference>
<dbReference type="RefSeq" id="WP_106606642.1">
    <property type="nucleotide sequence ID" value="NZ_PYGJ01000001.1"/>
</dbReference>
<dbReference type="InterPro" id="IPR005548">
    <property type="entry name" value="Cell_div_FtsQ/DivIB_C"/>
</dbReference>
<sequence>MQPVDARNDPAPSRWAYRLERLLLTPLFRLFLRVVLPFTVVAAATLVWLSDQDRRDRLLMVYNDLRTEIATRPEFMVSAMAIDGASKGIAEDIREIMPLDFPASSFDLDLDAIQRRVTELPAIAKASVRVKPGGLLQIVVTERDPVILWRTYDGLALVDRDGYVTGPARARGLHPELPLMAGAGAERHVSEAMRLYAAAGPLAPRLRGLVRVGHRRWDVVLDNDQRILLPEYGAVQAFERVIALNEVQDMLERNLLVVDMRLAARPTIRLAEAAVEEWWRISQISVGNGQ</sequence>
<feature type="transmembrane region" description="Helical" evidence="9">
    <location>
        <begin position="30"/>
        <end position="50"/>
    </location>
</feature>
<dbReference type="Pfam" id="PF03799">
    <property type="entry name" value="FtsQ_DivIB_C"/>
    <property type="match status" value="1"/>
</dbReference>
<dbReference type="InterPro" id="IPR045335">
    <property type="entry name" value="FtsQ_C_sf"/>
</dbReference>
<evidence type="ECO:0000256" key="4">
    <source>
        <dbReference type="ARBA" id="ARBA00022618"/>
    </source>
</evidence>
<dbReference type="Gene3D" id="3.10.20.310">
    <property type="entry name" value="membrane protein fhac"/>
    <property type="match status" value="1"/>
</dbReference>
<dbReference type="AlphaFoldDB" id="A0A2P8FJQ3"/>
<dbReference type="PANTHER" id="PTHR35851:SF1">
    <property type="entry name" value="CELL DIVISION PROTEIN FTSQ"/>
    <property type="match status" value="1"/>
</dbReference>
<evidence type="ECO:0000256" key="5">
    <source>
        <dbReference type="ARBA" id="ARBA00022692"/>
    </source>
</evidence>
<dbReference type="EMBL" id="PYGJ01000001">
    <property type="protein sequence ID" value="PSL21928.1"/>
    <property type="molecule type" value="Genomic_DNA"/>
</dbReference>
<evidence type="ECO:0000256" key="2">
    <source>
        <dbReference type="ARBA" id="ARBA00022475"/>
    </source>
</evidence>
<dbReference type="OrthoDB" id="9783091at2"/>
<keyword evidence="5 9" id="KW-0812">Transmembrane</keyword>
<organism evidence="11 12">
    <name type="scientific">Shimia abyssi</name>
    <dbReference type="NCBI Taxonomy" id="1662395"/>
    <lineage>
        <taxon>Bacteria</taxon>
        <taxon>Pseudomonadati</taxon>
        <taxon>Pseudomonadota</taxon>
        <taxon>Alphaproteobacteria</taxon>
        <taxon>Rhodobacterales</taxon>
        <taxon>Roseobacteraceae</taxon>
    </lineage>
</organism>
<evidence type="ECO:0000256" key="3">
    <source>
        <dbReference type="ARBA" id="ARBA00022519"/>
    </source>
</evidence>
<evidence type="ECO:0000256" key="8">
    <source>
        <dbReference type="ARBA" id="ARBA00023306"/>
    </source>
</evidence>
<keyword evidence="4 9" id="KW-0132">Cell division</keyword>
<keyword evidence="7 9" id="KW-0472">Membrane</keyword>
<dbReference type="PROSITE" id="PS51779">
    <property type="entry name" value="POTRA"/>
    <property type="match status" value="1"/>
</dbReference>
<keyword evidence="12" id="KW-1185">Reference proteome</keyword>
<keyword evidence="8 9" id="KW-0131">Cell cycle</keyword>
<dbReference type="InterPro" id="IPR034746">
    <property type="entry name" value="POTRA"/>
</dbReference>
<dbReference type="Proteomes" id="UP000240418">
    <property type="component" value="Unassembled WGS sequence"/>
</dbReference>
<gene>
    <name evidence="9" type="primary">ftsQ</name>
    <name evidence="11" type="ORF">CLV88_101352</name>
</gene>
<dbReference type="InterPro" id="IPR013685">
    <property type="entry name" value="POTRA_FtsQ_type"/>
</dbReference>
<comment type="caution">
    <text evidence="11">The sequence shown here is derived from an EMBL/GenBank/DDBJ whole genome shotgun (WGS) entry which is preliminary data.</text>
</comment>
<comment type="subcellular location">
    <subcellularLocation>
        <location evidence="9">Cell inner membrane</location>
        <topology evidence="9">Single-pass type II membrane protein</topology>
    </subcellularLocation>
    <subcellularLocation>
        <location evidence="1">Membrane</location>
    </subcellularLocation>
    <text evidence="9">Localizes to the division septum.</text>
</comment>
<feature type="domain" description="POTRA" evidence="10">
    <location>
        <begin position="75"/>
        <end position="143"/>
    </location>
</feature>
<dbReference type="GO" id="GO:0090529">
    <property type="term" value="P:cell septum assembly"/>
    <property type="evidence" value="ECO:0007669"/>
    <property type="project" value="InterPro"/>
</dbReference>
<proteinExistence type="inferred from homology"/>
<comment type="similarity">
    <text evidence="9">Belongs to the FtsQ/DivIB family. FtsQ subfamily.</text>
</comment>
<dbReference type="PANTHER" id="PTHR35851">
    <property type="entry name" value="CELL DIVISION PROTEIN FTSQ"/>
    <property type="match status" value="1"/>
</dbReference>
<name>A0A2P8FJQ3_9RHOB</name>
<reference evidence="11 12" key="1">
    <citation type="submission" date="2018-03" db="EMBL/GenBank/DDBJ databases">
        <title>Genomic Encyclopedia of Archaeal and Bacterial Type Strains, Phase II (KMG-II): from individual species to whole genera.</title>
        <authorList>
            <person name="Goeker M."/>
        </authorList>
    </citation>
    <scope>NUCLEOTIDE SEQUENCE [LARGE SCALE GENOMIC DNA]</scope>
    <source>
        <strain evidence="11 12">DSM 100673</strain>
    </source>
</reference>
<dbReference type="Pfam" id="PF08478">
    <property type="entry name" value="POTRA_1"/>
    <property type="match status" value="1"/>
</dbReference>
<dbReference type="GO" id="GO:0005886">
    <property type="term" value="C:plasma membrane"/>
    <property type="evidence" value="ECO:0007669"/>
    <property type="project" value="UniProtKB-SubCell"/>
</dbReference>
<dbReference type="InterPro" id="IPR026579">
    <property type="entry name" value="FtsQ"/>
</dbReference>
<comment type="function">
    <text evidence="9">Essential cell division protein.</text>
</comment>
<evidence type="ECO:0000313" key="11">
    <source>
        <dbReference type="EMBL" id="PSL21928.1"/>
    </source>
</evidence>
<evidence type="ECO:0000313" key="12">
    <source>
        <dbReference type="Proteomes" id="UP000240418"/>
    </source>
</evidence>
<accession>A0A2P8FJQ3</accession>
<evidence type="ECO:0000256" key="9">
    <source>
        <dbReference type="HAMAP-Rule" id="MF_00911"/>
    </source>
</evidence>
<evidence type="ECO:0000259" key="10">
    <source>
        <dbReference type="PROSITE" id="PS51779"/>
    </source>
</evidence>
<evidence type="ECO:0000256" key="1">
    <source>
        <dbReference type="ARBA" id="ARBA00004370"/>
    </source>
</evidence>
<keyword evidence="2 9" id="KW-1003">Cell membrane</keyword>
<dbReference type="Gene3D" id="3.40.50.11690">
    <property type="entry name" value="Cell division protein FtsQ/DivIB"/>
    <property type="match status" value="1"/>
</dbReference>
<keyword evidence="6 9" id="KW-1133">Transmembrane helix</keyword>
<evidence type="ECO:0000256" key="7">
    <source>
        <dbReference type="ARBA" id="ARBA00023136"/>
    </source>
</evidence>
<keyword evidence="3 9" id="KW-0997">Cell inner membrane</keyword>
<dbReference type="GO" id="GO:0043093">
    <property type="term" value="P:FtsZ-dependent cytokinesis"/>
    <property type="evidence" value="ECO:0007669"/>
    <property type="project" value="UniProtKB-UniRule"/>
</dbReference>
<protein>
    <recommendedName>
        <fullName evidence="9">Cell division protein FtsQ</fullName>
    </recommendedName>
</protein>
<evidence type="ECO:0000256" key="6">
    <source>
        <dbReference type="ARBA" id="ARBA00022989"/>
    </source>
</evidence>